<evidence type="ECO:0000313" key="4">
    <source>
        <dbReference type="EMBL" id="CCB46128.1"/>
    </source>
</evidence>
<dbReference type="InterPro" id="IPR050481">
    <property type="entry name" value="UDP-glycosyltransf_plant"/>
</dbReference>
<evidence type="ECO:0000256" key="2">
    <source>
        <dbReference type="ARBA" id="ARBA00022676"/>
    </source>
</evidence>
<dbReference type="FunFam" id="3.40.50.2000:FF:000080">
    <property type="entry name" value="Glycosyltransferase"/>
    <property type="match status" value="2"/>
</dbReference>
<dbReference type="CDD" id="cd03784">
    <property type="entry name" value="GT1_Gtf-like"/>
    <property type="match status" value="2"/>
</dbReference>
<evidence type="ECO:0000256" key="3">
    <source>
        <dbReference type="ARBA" id="ARBA00022679"/>
    </source>
</evidence>
<dbReference type="Proteomes" id="UP000009183">
    <property type="component" value="Chromosome 12"/>
</dbReference>
<dbReference type="PROSITE" id="PS00375">
    <property type="entry name" value="UDPGT"/>
    <property type="match status" value="2"/>
</dbReference>
<comment type="similarity">
    <text evidence="1">Belongs to the UDP-glycosyltransferase family.</text>
</comment>
<sequence length="932" mass="103450">MKQTELVFIPVPIISHLSPTVEIAKLLTQRDPRFSITIFIMKFPFGSIDSMTTDSDSIRFVTLPPVEISSGATTPGPFMSEFIKAQTLLVRDAVHELTRSNSVRLAGFVIDVMCTHMIDVADEFGVPSYLFSTSSAASLGFLLHLQFLHDYEGLNLDEFKNSDAELQVPSYANSVPGKVFPTMIFDKGVDGAAGHMYHMRRLRQAKGVMVNTFIDLESHAIQSFSGSTVPPVYPVGPILNTRTGFGEDQQNASAIMSWLDDQPPSSVVFLCFGGMGSFGTDQIKEIAYGLERSGHRFLWSLRQAPQKGKMAFPRDYENIEEVLPDGFLHRTARIGKIIGWAPQVAVLAHTAVGGFVSHCGWNSLLESIWYGVPVATWPIYAEQQINAFQMVKDLGLAVEIKIDYNKDNNYIVNAHEIENGLRKLMSINSEVRKKMNEMQQISRRVIIDGGSSHSSLGHFIENLVMKQTELVFIPVPIISHLSPTVEIAKLLTQRDPRFSITIFIMKFPFGSIDSMTTDSDSIRFVTLPPVEISSGATTPSPFMPEFIKAQTLLVRDAVHELTRSNSVRLAGFVIDALCTHMIDVADEFGAPSYLFSTSSAASLGFLLHLQFLHDYEGLNLDEFKDSDAELQVPSCANSVPGKVFPPMIFDKGVDGAAGLMYHMRRLRQAKGVMVNTFIELESHAIQSFSGSTLPPVYPVGPILNTRTRFGEDQQNASDIMSWLDDQPPSSVVFLCFGGMGSFGADQIKEIANGLERSGHRFLWSLRQAPPKGKMAFSRDYENIEEVLPDGFLHRTARIGKIIGWAPQVAVLAHTAVGGFVSHCGWNSLLESIWYGVPVATWPIYAEQQINAFQMVKDLGLAVEIKIDYNKDNNYIVNAHEIENGLKNLMSINSEVRKKMNEMQQISRRVIIDGGSSHSFLGHFIENVMTNIP</sequence>
<dbReference type="SMR" id="F6H1Q9"/>
<keyword evidence="2" id="KW-0328">Glycosyltransferase</keyword>
<dbReference type="InterPro" id="IPR035595">
    <property type="entry name" value="UDP_glycos_trans_CS"/>
</dbReference>
<dbReference type="SUPFAM" id="SSF53756">
    <property type="entry name" value="UDP-Glycosyltransferase/glycogen phosphorylase"/>
    <property type="match status" value="2"/>
</dbReference>
<protein>
    <submittedName>
        <fullName evidence="4">Uncharacterized protein</fullName>
    </submittedName>
</protein>
<dbReference type="InterPro" id="IPR002213">
    <property type="entry name" value="UDP_glucos_trans"/>
</dbReference>
<dbReference type="Pfam" id="PF00201">
    <property type="entry name" value="UDPGT"/>
    <property type="match status" value="2"/>
</dbReference>
<proteinExistence type="inferred from homology"/>
<dbReference type="PANTHER" id="PTHR48048">
    <property type="entry name" value="GLYCOSYLTRANSFERASE"/>
    <property type="match status" value="1"/>
</dbReference>
<dbReference type="STRING" id="29760.F6H1Q9"/>
<dbReference type="eggNOG" id="KOG1192">
    <property type="taxonomic scope" value="Eukaryota"/>
</dbReference>
<evidence type="ECO:0000256" key="1">
    <source>
        <dbReference type="ARBA" id="ARBA00009995"/>
    </source>
</evidence>
<keyword evidence="3" id="KW-0808">Transferase</keyword>
<reference evidence="5" key="1">
    <citation type="journal article" date="2007" name="Nature">
        <title>The grapevine genome sequence suggests ancestral hexaploidization in major angiosperm phyla.</title>
        <authorList>
            <consortium name="The French-Italian Public Consortium for Grapevine Genome Characterization."/>
            <person name="Jaillon O."/>
            <person name="Aury J.-M."/>
            <person name="Noel B."/>
            <person name="Policriti A."/>
            <person name="Clepet C."/>
            <person name="Casagrande A."/>
            <person name="Choisne N."/>
            <person name="Aubourg S."/>
            <person name="Vitulo N."/>
            <person name="Jubin C."/>
            <person name="Vezzi A."/>
            <person name="Legeai F."/>
            <person name="Hugueney P."/>
            <person name="Dasilva C."/>
            <person name="Horner D."/>
            <person name="Mica E."/>
            <person name="Jublot D."/>
            <person name="Poulain J."/>
            <person name="Bruyere C."/>
            <person name="Billault A."/>
            <person name="Segurens B."/>
            <person name="Gouyvenoux M."/>
            <person name="Ugarte E."/>
            <person name="Cattonaro F."/>
            <person name="Anthouard V."/>
            <person name="Vico V."/>
            <person name="Del Fabbro C."/>
            <person name="Alaux M."/>
            <person name="Di Gaspero G."/>
            <person name="Dumas V."/>
            <person name="Felice N."/>
            <person name="Paillard S."/>
            <person name="Juman I."/>
            <person name="Moroldo M."/>
            <person name="Scalabrin S."/>
            <person name="Canaguier A."/>
            <person name="Le Clainche I."/>
            <person name="Malacrida G."/>
            <person name="Durand E."/>
            <person name="Pesole G."/>
            <person name="Laucou V."/>
            <person name="Chatelet P."/>
            <person name="Merdinoglu D."/>
            <person name="Delledonne M."/>
            <person name="Pezzotti M."/>
            <person name="Lecharny A."/>
            <person name="Scarpelli C."/>
            <person name="Artiguenave F."/>
            <person name="Pe M.E."/>
            <person name="Valle G."/>
            <person name="Morgante M."/>
            <person name="Caboche M."/>
            <person name="Adam-Blondon A.-F."/>
            <person name="Weissenbach J."/>
            <person name="Quetier F."/>
            <person name="Wincker P."/>
        </authorList>
    </citation>
    <scope>NUCLEOTIDE SEQUENCE [LARGE SCALE GENOMIC DNA]</scope>
    <source>
        <strain evidence="5">cv. Pinot noir / PN40024</strain>
    </source>
</reference>
<dbReference type="HOGENOM" id="CLU_001724_8_5_1"/>
<dbReference type="PANTHER" id="PTHR48048:SF45">
    <property type="entry name" value="GLYCOSYLTRANSFERASE"/>
    <property type="match status" value="1"/>
</dbReference>
<organism evidence="4 5">
    <name type="scientific">Vitis vinifera</name>
    <name type="common">Grape</name>
    <dbReference type="NCBI Taxonomy" id="29760"/>
    <lineage>
        <taxon>Eukaryota</taxon>
        <taxon>Viridiplantae</taxon>
        <taxon>Streptophyta</taxon>
        <taxon>Embryophyta</taxon>
        <taxon>Tracheophyta</taxon>
        <taxon>Spermatophyta</taxon>
        <taxon>Magnoliopsida</taxon>
        <taxon>eudicotyledons</taxon>
        <taxon>Gunneridae</taxon>
        <taxon>Pentapetalae</taxon>
        <taxon>rosids</taxon>
        <taxon>Vitales</taxon>
        <taxon>Vitaceae</taxon>
        <taxon>Viteae</taxon>
        <taxon>Vitis</taxon>
    </lineage>
</organism>
<dbReference type="EMBL" id="FN595228">
    <property type="protein sequence ID" value="CCB46128.1"/>
    <property type="molecule type" value="Genomic_DNA"/>
</dbReference>
<gene>
    <name evidence="4" type="ordered locus">VIT_12s0055g00290</name>
</gene>
<dbReference type="AlphaFoldDB" id="F6H1Q9"/>
<name>F6H1Q9_VITVI</name>
<dbReference type="GO" id="GO:0035251">
    <property type="term" value="F:UDP-glucosyltransferase activity"/>
    <property type="evidence" value="ECO:0007669"/>
    <property type="project" value="InterPro"/>
</dbReference>
<dbReference type="Gene3D" id="3.40.50.2000">
    <property type="entry name" value="Glycogen Phosphorylase B"/>
    <property type="match status" value="4"/>
</dbReference>
<dbReference type="InParanoid" id="F6H1Q9"/>
<evidence type="ECO:0000313" key="5">
    <source>
        <dbReference type="Proteomes" id="UP000009183"/>
    </source>
</evidence>
<keyword evidence="5" id="KW-1185">Reference proteome</keyword>
<dbReference type="PaxDb" id="29760-VIT_12s0055g00290.t01"/>
<accession>F6H1Q9</accession>
<dbReference type="FunFam" id="3.40.50.2000:FF:000056">
    <property type="entry name" value="Glycosyltransferase"/>
    <property type="match status" value="2"/>
</dbReference>
<dbReference type="FunCoup" id="F6H1Q9">
    <property type="interactions" value="547"/>
</dbReference>